<feature type="compositionally biased region" description="Basic residues" evidence="1">
    <location>
        <begin position="42"/>
        <end position="54"/>
    </location>
</feature>
<comment type="caution">
    <text evidence="2">The sequence shown here is derived from an EMBL/GenBank/DDBJ whole genome shotgun (WGS) entry which is preliminary data.</text>
</comment>
<evidence type="ECO:0000313" key="2">
    <source>
        <dbReference type="EMBL" id="ETW92038.1"/>
    </source>
</evidence>
<dbReference type="AlphaFoldDB" id="W4L1S2"/>
<reference evidence="2 3" key="1">
    <citation type="journal article" date="2014" name="Nature">
        <title>An environmental bacterial taxon with a large and distinct metabolic repertoire.</title>
        <authorList>
            <person name="Wilson M.C."/>
            <person name="Mori T."/>
            <person name="Ruckert C."/>
            <person name="Uria A.R."/>
            <person name="Helf M.J."/>
            <person name="Takada K."/>
            <person name="Gernert C."/>
            <person name="Steffens U.A."/>
            <person name="Heycke N."/>
            <person name="Schmitt S."/>
            <person name="Rinke C."/>
            <person name="Helfrich E.J."/>
            <person name="Brachmann A.O."/>
            <person name="Gurgui C."/>
            <person name="Wakimoto T."/>
            <person name="Kracht M."/>
            <person name="Crusemann M."/>
            <person name="Hentschel U."/>
            <person name="Abe I."/>
            <person name="Matsunaga S."/>
            <person name="Kalinowski J."/>
            <person name="Takeyama H."/>
            <person name="Piel J."/>
        </authorList>
    </citation>
    <scope>NUCLEOTIDE SEQUENCE [LARGE SCALE GENOMIC DNA]</scope>
    <source>
        <strain evidence="3">TSY1</strain>
    </source>
</reference>
<organism evidence="2 3">
    <name type="scientific">Entotheonella factor</name>
    <dbReference type="NCBI Taxonomy" id="1429438"/>
    <lineage>
        <taxon>Bacteria</taxon>
        <taxon>Pseudomonadati</taxon>
        <taxon>Nitrospinota/Tectimicrobiota group</taxon>
        <taxon>Candidatus Tectimicrobiota</taxon>
        <taxon>Candidatus Entotheonellia</taxon>
        <taxon>Candidatus Entotheonellales</taxon>
        <taxon>Candidatus Entotheonellaceae</taxon>
        <taxon>Candidatus Entotheonella</taxon>
    </lineage>
</organism>
<protein>
    <submittedName>
        <fullName evidence="2">Uncharacterized protein</fullName>
    </submittedName>
</protein>
<feature type="region of interest" description="Disordered" evidence="1">
    <location>
        <begin position="1"/>
        <end position="54"/>
    </location>
</feature>
<sequence length="77" mass="8460">MSLPLRIDNGERQKKRSRNEATGGKEKAKKGYNELDGGPGPSKKRALSLRKGKSKAAWQERFSVITSETALTELSKG</sequence>
<proteinExistence type="predicted"/>
<dbReference type="Proteomes" id="UP000019141">
    <property type="component" value="Unassembled WGS sequence"/>
</dbReference>
<dbReference type="EMBL" id="AZHW01001716">
    <property type="protein sequence ID" value="ETW92038.1"/>
    <property type="molecule type" value="Genomic_DNA"/>
</dbReference>
<name>W4L1S2_ENTF1</name>
<dbReference type="HOGENOM" id="CLU_2631587_0_0_7"/>
<keyword evidence="3" id="KW-1185">Reference proteome</keyword>
<feature type="compositionally biased region" description="Basic and acidic residues" evidence="1">
    <location>
        <begin position="23"/>
        <end position="33"/>
    </location>
</feature>
<accession>W4L1S2</accession>
<evidence type="ECO:0000313" key="3">
    <source>
        <dbReference type="Proteomes" id="UP000019141"/>
    </source>
</evidence>
<evidence type="ECO:0000256" key="1">
    <source>
        <dbReference type="SAM" id="MobiDB-lite"/>
    </source>
</evidence>
<gene>
    <name evidence="2" type="ORF">ETSY1_45500</name>
</gene>